<feature type="transmembrane region" description="Helical" evidence="10">
    <location>
        <begin position="189"/>
        <end position="209"/>
    </location>
</feature>
<keyword evidence="12" id="KW-1185">Reference proteome</keyword>
<dbReference type="PANTHER" id="PTHR24235">
    <property type="entry name" value="NEUROPEPTIDE Y RECEPTOR"/>
    <property type="match status" value="1"/>
</dbReference>
<keyword evidence="4 10" id="KW-1133">Transmembrane helix</keyword>
<evidence type="ECO:0000256" key="5">
    <source>
        <dbReference type="ARBA" id="ARBA00023040"/>
    </source>
</evidence>
<evidence type="ECO:0000256" key="1">
    <source>
        <dbReference type="ARBA" id="ARBA00004141"/>
    </source>
</evidence>
<dbReference type="Gene3D" id="1.20.1070.10">
    <property type="entry name" value="Rhodopsin 7-helix transmembrane proteins"/>
    <property type="match status" value="1"/>
</dbReference>
<dbReference type="PANTHER" id="PTHR24235:SF30">
    <property type="entry name" value="NEUROPEPTIDE F RECEPTOR"/>
    <property type="match status" value="1"/>
</dbReference>
<feature type="transmembrane region" description="Helical" evidence="10">
    <location>
        <begin position="77"/>
        <end position="99"/>
    </location>
</feature>
<dbReference type="PRINTS" id="PR00237">
    <property type="entry name" value="GPCRRHODOPSN"/>
</dbReference>
<dbReference type="InterPro" id="IPR017452">
    <property type="entry name" value="GPCR_Rhodpsn_7TM"/>
</dbReference>
<dbReference type="CDD" id="cd15203">
    <property type="entry name" value="7tmA_NPYR-like"/>
    <property type="match status" value="1"/>
</dbReference>
<feature type="transmembrane region" description="Helical" evidence="10">
    <location>
        <begin position="111"/>
        <end position="136"/>
    </location>
</feature>
<evidence type="ECO:0000256" key="6">
    <source>
        <dbReference type="ARBA" id="ARBA00023136"/>
    </source>
</evidence>
<evidence type="ECO:0000256" key="8">
    <source>
        <dbReference type="ARBA" id="ARBA00023224"/>
    </source>
</evidence>
<dbReference type="Pfam" id="PF00001">
    <property type="entry name" value="7tm_1"/>
    <property type="match status" value="1"/>
</dbReference>
<evidence type="ECO:0000259" key="11">
    <source>
        <dbReference type="PROSITE" id="PS50262"/>
    </source>
</evidence>
<evidence type="ECO:0000256" key="3">
    <source>
        <dbReference type="ARBA" id="ARBA00022692"/>
    </source>
</evidence>
<dbReference type="RefSeq" id="XP_003739566.1">
    <property type="nucleotide sequence ID" value="XM_003739518.2"/>
</dbReference>
<accession>A0AAJ6VVY6</accession>
<dbReference type="GO" id="GO:0016020">
    <property type="term" value="C:membrane"/>
    <property type="evidence" value="ECO:0007669"/>
    <property type="project" value="UniProtKB-SubCell"/>
</dbReference>
<reference evidence="13" key="1">
    <citation type="submission" date="2025-08" db="UniProtKB">
        <authorList>
            <consortium name="RefSeq"/>
        </authorList>
    </citation>
    <scope>IDENTIFICATION</scope>
</reference>
<keyword evidence="6 10" id="KW-0472">Membrane</keyword>
<feature type="transmembrane region" description="Helical" evidence="10">
    <location>
        <begin position="337"/>
        <end position="362"/>
    </location>
</feature>
<dbReference type="Proteomes" id="UP000694867">
    <property type="component" value="Unplaced"/>
</dbReference>
<dbReference type="InterPro" id="IPR000611">
    <property type="entry name" value="NPY_rcpt"/>
</dbReference>
<organism evidence="12 13">
    <name type="scientific">Galendromus occidentalis</name>
    <name type="common">western predatory mite</name>
    <dbReference type="NCBI Taxonomy" id="34638"/>
    <lineage>
        <taxon>Eukaryota</taxon>
        <taxon>Metazoa</taxon>
        <taxon>Ecdysozoa</taxon>
        <taxon>Arthropoda</taxon>
        <taxon>Chelicerata</taxon>
        <taxon>Arachnida</taxon>
        <taxon>Acari</taxon>
        <taxon>Parasitiformes</taxon>
        <taxon>Mesostigmata</taxon>
        <taxon>Gamasina</taxon>
        <taxon>Phytoseioidea</taxon>
        <taxon>Phytoseiidae</taxon>
        <taxon>Typhlodrominae</taxon>
        <taxon>Galendromus</taxon>
    </lineage>
</organism>
<dbReference type="AlphaFoldDB" id="A0AAJ6VVY6"/>
<evidence type="ECO:0000256" key="9">
    <source>
        <dbReference type="RuleBase" id="RU000688"/>
    </source>
</evidence>
<evidence type="ECO:0000256" key="7">
    <source>
        <dbReference type="ARBA" id="ARBA00023170"/>
    </source>
</evidence>
<name>A0AAJ6VVY6_9ACAR</name>
<feature type="transmembrane region" description="Helical" evidence="10">
    <location>
        <begin position="148"/>
        <end position="169"/>
    </location>
</feature>
<dbReference type="SUPFAM" id="SSF81321">
    <property type="entry name" value="Family A G protein-coupled receptor-like"/>
    <property type="match status" value="1"/>
</dbReference>
<dbReference type="SMART" id="SM01381">
    <property type="entry name" value="7TM_GPCR_Srsx"/>
    <property type="match status" value="1"/>
</dbReference>
<evidence type="ECO:0000256" key="2">
    <source>
        <dbReference type="ARBA" id="ARBA00010663"/>
    </source>
</evidence>
<evidence type="ECO:0000256" key="4">
    <source>
        <dbReference type="ARBA" id="ARBA00022989"/>
    </source>
</evidence>
<keyword evidence="8 9" id="KW-0807">Transducer</keyword>
<feature type="domain" description="G-protein coupled receptors family 1 profile" evidence="11">
    <location>
        <begin position="90"/>
        <end position="359"/>
    </location>
</feature>
<keyword evidence="3 9" id="KW-0812">Transmembrane</keyword>
<sequence length="410" mass="46557">MAAKTYLNRAKLALFTEGAAQVATMKLVTTVTTIEPLTSTVGLARSTMNYTSAEVMEKLSQKINIRAIDETSLICLLVAYSILITTGAVGNGLVCIAVARKPAMRTARNIYIINLAISDLILCLFTMPFSLLEIVLKYWPLGTLTCKLVSGLEATSIFVSTISIMAIAIDRYKVIVYPTREQFNPMKGVLMVANIWMFALLLAMPLFLYKNMVRLENPHRRLLLKYGFQISSLDFCVEQWPIENGGFFYSLFTMVFQYMLPILIVSVAYASICRKLRDRMVAKGSQLEEKLLRERQRVQRTNKLLISITVIFILSWLPLNVLNAYVDYMGSEMDNSFRVLFACCHMCGMSSACSNPFLYGYLNDNFRKEFKEIRAACFCRRQSRFNSRRSTIEDSRLPSTVPTVRTIEIN</sequence>
<comment type="similarity">
    <text evidence="2 9">Belongs to the G-protein coupled receptor 1 family.</text>
</comment>
<dbReference type="GeneID" id="100901620"/>
<feature type="transmembrane region" description="Helical" evidence="10">
    <location>
        <begin position="247"/>
        <end position="270"/>
    </location>
</feature>
<dbReference type="InterPro" id="IPR000276">
    <property type="entry name" value="GPCR_Rhodpsn"/>
</dbReference>
<dbReference type="PROSITE" id="PS50262">
    <property type="entry name" value="G_PROTEIN_RECEP_F1_2"/>
    <property type="match status" value="1"/>
</dbReference>
<dbReference type="KEGG" id="goe:100901620"/>
<proteinExistence type="inferred from homology"/>
<dbReference type="GO" id="GO:0004983">
    <property type="term" value="F:neuropeptide Y receptor activity"/>
    <property type="evidence" value="ECO:0007669"/>
    <property type="project" value="InterPro"/>
</dbReference>
<feature type="transmembrane region" description="Helical" evidence="10">
    <location>
        <begin position="304"/>
        <end position="325"/>
    </location>
</feature>
<keyword evidence="5 9" id="KW-0297">G-protein coupled receptor</keyword>
<protein>
    <submittedName>
        <fullName evidence="13">Neuropeptide F receptor</fullName>
    </submittedName>
</protein>
<keyword evidence="7 9" id="KW-0675">Receptor</keyword>
<comment type="subcellular location">
    <subcellularLocation>
        <location evidence="1">Membrane</location>
        <topology evidence="1">Multi-pass membrane protein</topology>
    </subcellularLocation>
</comment>
<dbReference type="PRINTS" id="PR01012">
    <property type="entry name" value="NRPEPTIDEYR"/>
</dbReference>
<evidence type="ECO:0000313" key="13">
    <source>
        <dbReference type="RefSeq" id="XP_003739566.1"/>
    </source>
</evidence>
<dbReference type="PROSITE" id="PS00237">
    <property type="entry name" value="G_PROTEIN_RECEP_F1_1"/>
    <property type="match status" value="1"/>
</dbReference>
<evidence type="ECO:0000256" key="10">
    <source>
        <dbReference type="SAM" id="Phobius"/>
    </source>
</evidence>
<evidence type="ECO:0000313" key="12">
    <source>
        <dbReference type="Proteomes" id="UP000694867"/>
    </source>
</evidence>
<gene>
    <name evidence="13" type="primary">LOC100901620</name>
</gene>